<feature type="coiled-coil region" evidence="12">
    <location>
        <begin position="86"/>
        <end position="260"/>
    </location>
</feature>
<feature type="domain" description="Dynein regulatory complex protein 1 C-terminal" evidence="15">
    <location>
        <begin position="472"/>
        <end position="515"/>
    </location>
</feature>
<evidence type="ECO:0000256" key="10">
    <source>
        <dbReference type="ARBA" id="ARBA00040899"/>
    </source>
</evidence>
<comment type="similarity">
    <text evidence="9">Belongs to the DRC2 family.</text>
</comment>
<comment type="subcellular location">
    <subcellularLocation>
        <location evidence="1">Cytoplasm</location>
        <location evidence="1">Cytoskeleton</location>
        <location evidence="1">Flagellum axoneme</location>
    </subcellularLocation>
    <subcellularLocation>
        <location evidence="8">Cytoplasm</location>
        <location evidence="8">Cytoskeleton</location>
        <location evidence="8">Flagellum basal body</location>
    </subcellularLocation>
</comment>
<feature type="region of interest" description="Disordered" evidence="13">
    <location>
        <begin position="1"/>
        <end position="73"/>
    </location>
</feature>
<evidence type="ECO:0000256" key="13">
    <source>
        <dbReference type="SAM" id="MobiDB-lite"/>
    </source>
</evidence>
<evidence type="ECO:0000256" key="6">
    <source>
        <dbReference type="ARBA" id="ARBA00023212"/>
    </source>
</evidence>
<dbReference type="PANTHER" id="PTHR21625">
    <property type="entry name" value="NYD-SP28 PROTEIN"/>
    <property type="match status" value="1"/>
</dbReference>
<evidence type="ECO:0000256" key="3">
    <source>
        <dbReference type="ARBA" id="ARBA00022846"/>
    </source>
</evidence>
<dbReference type="PANTHER" id="PTHR21625:SF0">
    <property type="entry name" value="DYNEIN REGULATORY COMPLEX SUBUNIT 2"/>
    <property type="match status" value="1"/>
</dbReference>
<dbReference type="InterPro" id="IPR039750">
    <property type="entry name" value="DRC1/DRC2"/>
</dbReference>
<keyword evidence="6" id="KW-0206">Cytoskeleton</keyword>
<dbReference type="GO" id="GO:0060285">
    <property type="term" value="P:cilium-dependent cell motility"/>
    <property type="evidence" value="ECO:0007669"/>
    <property type="project" value="TreeGrafter"/>
</dbReference>
<evidence type="ECO:0000256" key="1">
    <source>
        <dbReference type="ARBA" id="ARBA00004611"/>
    </source>
</evidence>
<evidence type="ECO:0000256" key="12">
    <source>
        <dbReference type="SAM" id="Coils"/>
    </source>
</evidence>
<comment type="function">
    <text evidence="11">Component of the nexin-dynein regulatory complex (N-DRC), a key regulator of ciliary/flagellar motility which maintains the alignment and integrity of the distal axoneme and regulates microtubule sliding in motile axonemes. Plays a critical role in the assembly of N-DRC and also stabilizes the assembly of multiple inner dynein arms and radial spokes. Coassembles with DRC1 to form a central scaffold needed for assembly of the N-DRC and its attachment to the outer doublet microtubules.</text>
</comment>
<keyword evidence="17" id="KW-1185">Reference proteome</keyword>
<keyword evidence="4 12" id="KW-0175">Coiled coil</keyword>
<organism evidence="16 17">
    <name type="scientific">Pythium insidiosum</name>
    <name type="common">Pythiosis disease agent</name>
    <dbReference type="NCBI Taxonomy" id="114742"/>
    <lineage>
        <taxon>Eukaryota</taxon>
        <taxon>Sar</taxon>
        <taxon>Stramenopiles</taxon>
        <taxon>Oomycota</taxon>
        <taxon>Peronosporomycetes</taxon>
        <taxon>Pythiales</taxon>
        <taxon>Pythiaceae</taxon>
        <taxon>Pythium</taxon>
    </lineage>
</organism>
<evidence type="ECO:0000256" key="5">
    <source>
        <dbReference type="ARBA" id="ARBA00023069"/>
    </source>
</evidence>
<feature type="domain" description="Dynein regulatory complex protein 1/2 N-terminal" evidence="14">
    <location>
        <begin position="90"/>
        <end position="178"/>
    </location>
</feature>
<dbReference type="GO" id="GO:0005858">
    <property type="term" value="C:axonemal dynein complex"/>
    <property type="evidence" value="ECO:0007669"/>
    <property type="project" value="InterPro"/>
</dbReference>
<dbReference type="GO" id="GO:0070286">
    <property type="term" value="P:axonemal dynein complex assembly"/>
    <property type="evidence" value="ECO:0007669"/>
    <property type="project" value="InterPro"/>
</dbReference>
<feature type="compositionally biased region" description="Low complexity" evidence="13">
    <location>
        <begin position="10"/>
        <end position="19"/>
    </location>
</feature>
<dbReference type="Pfam" id="PF14775">
    <property type="entry name" value="NYD-SP28_assoc"/>
    <property type="match status" value="1"/>
</dbReference>
<sequence length="567" mass="66837">MTLVRPPSSPSASPRSARGSARRQRPAGAMPTRTFHLSIKLRGGAQLGKAVKGRSKDGKGKKDSEVTEEERRLQDSIRRMEMNDYMKKLTQSKKTLLKEFMEKEEKISRMNKLKIQNHWRKIMRLVKVEALRKEVEIRSQNHERDVDRKDAIIQMLDRDLEEAEEQFQMALRSHLLNIDELIDLQDERLLGLEKEFEKDLRELEQEFTIEKDKIVAQHAMEKNELQRIMSAVEAQEKEKEAEARQEHEQLREEIRNKNLEDINVLRITLDSTIEELEQHFETAHLNYLQNTDQRTQDFKYLTAKDQELSRDIELKIRKIERLQASIAHWRTKIAQNVKECSERNRALEEEKNSTSGHFQKLKAKMNRMRDEHKRRLIDLSNNARNAKATLDEQIELSERILALGELVRKLETEHERVLPFYHSTLADEKEANEMTENVRLAVRTAEQVQNEEDEHLLEFQPQGLIHGVPVSEWEYLDLFWKRYNKVLLDDLAIKREKERYENENRELQAILKQYLDGISVNDTVMNNSNPLLVINGRLKLHQPEHVAQKSKPVIDANHMVQTNRVSK</sequence>
<dbReference type="Proteomes" id="UP001209570">
    <property type="component" value="Unassembled WGS sequence"/>
</dbReference>
<evidence type="ECO:0000313" key="16">
    <source>
        <dbReference type="EMBL" id="KAJ0404901.1"/>
    </source>
</evidence>
<dbReference type="InterPro" id="IPR029440">
    <property type="entry name" value="DRC1_C"/>
</dbReference>
<evidence type="ECO:0000256" key="7">
    <source>
        <dbReference type="ARBA" id="ARBA00023273"/>
    </source>
</evidence>
<protein>
    <recommendedName>
        <fullName evidence="10">Dynein regulatory complex subunit 2</fullName>
    </recommendedName>
</protein>
<keyword evidence="3" id="KW-0282">Flagellum</keyword>
<dbReference type="EMBL" id="JAKCXM010000054">
    <property type="protein sequence ID" value="KAJ0404901.1"/>
    <property type="molecule type" value="Genomic_DNA"/>
</dbReference>
<dbReference type="InterPro" id="IPR039505">
    <property type="entry name" value="DRC1/2_N"/>
</dbReference>
<evidence type="ECO:0000256" key="8">
    <source>
        <dbReference type="ARBA" id="ARBA00037841"/>
    </source>
</evidence>
<comment type="caution">
    <text evidence="16">The sequence shown here is derived from an EMBL/GenBank/DDBJ whole genome shotgun (WGS) entry which is preliminary data.</text>
</comment>
<keyword evidence="2" id="KW-0963">Cytoplasm</keyword>
<evidence type="ECO:0000256" key="11">
    <source>
        <dbReference type="ARBA" id="ARBA00045865"/>
    </source>
</evidence>
<keyword evidence="5" id="KW-0969">Cilium</keyword>
<keyword evidence="7" id="KW-0966">Cell projection</keyword>
<dbReference type="Pfam" id="PF14772">
    <property type="entry name" value="NYD-SP28"/>
    <property type="match status" value="1"/>
</dbReference>
<evidence type="ECO:0000256" key="4">
    <source>
        <dbReference type="ARBA" id="ARBA00023054"/>
    </source>
</evidence>
<proteinExistence type="inferred from homology"/>
<evidence type="ECO:0000256" key="9">
    <source>
        <dbReference type="ARBA" id="ARBA00038424"/>
    </source>
</evidence>
<gene>
    <name evidence="16" type="ORF">P43SY_001813</name>
</gene>
<feature type="coiled-coil region" evidence="12">
    <location>
        <begin position="490"/>
        <end position="517"/>
    </location>
</feature>
<feature type="compositionally biased region" description="Basic and acidic residues" evidence="13">
    <location>
        <begin position="54"/>
        <end position="73"/>
    </location>
</feature>
<reference evidence="16" key="1">
    <citation type="submission" date="2021-12" db="EMBL/GenBank/DDBJ databases">
        <title>Prjna785345.</title>
        <authorList>
            <person name="Rujirawat T."/>
            <person name="Krajaejun T."/>
        </authorList>
    </citation>
    <scope>NUCLEOTIDE SEQUENCE</scope>
    <source>
        <strain evidence="16">Pi057C3</strain>
    </source>
</reference>
<evidence type="ECO:0000259" key="14">
    <source>
        <dbReference type="Pfam" id="PF14772"/>
    </source>
</evidence>
<evidence type="ECO:0000256" key="2">
    <source>
        <dbReference type="ARBA" id="ARBA00022490"/>
    </source>
</evidence>
<dbReference type="GO" id="GO:0003352">
    <property type="term" value="P:regulation of cilium movement"/>
    <property type="evidence" value="ECO:0007669"/>
    <property type="project" value="TreeGrafter"/>
</dbReference>
<name>A0AAD5LPF0_PYTIN</name>
<feature type="coiled-coil region" evidence="12">
    <location>
        <begin position="330"/>
        <end position="396"/>
    </location>
</feature>
<evidence type="ECO:0000259" key="15">
    <source>
        <dbReference type="Pfam" id="PF14775"/>
    </source>
</evidence>
<dbReference type="AlphaFoldDB" id="A0AAD5LPF0"/>
<accession>A0AAD5LPF0</accession>
<evidence type="ECO:0000313" key="17">
    <source>
        <dbReference type="Proteomes" id="UP001209570"/>
    </source>
</evidence>